<name>A0A5C5WNA6_9PLAN</name>
<dbReference type="Gene3D" id="3.40.1350.10">
    <property type="match status" value="1"/>
</dbReference>
<comment type="similarity">
    <text evidence="1 2">Belongs to the UPF0102 family.</text>
</comment>
<accession>A0A5C5WNA6</accession>
<keyword evidence="4" id="KW-1185">Reference proteome</keyword>
<dbReference type="Proteomes" id="UP000317243">
    <property type="component" value="Unassembled WGS sequence"/>
</dbReference>
<gene>
    <name evidence="3" type="ORF">KOR42_29900</name>
</gene>
<dbReference type="PANTHER" id="PTHR34039">
    <property type="entry name" value="UPF0102 PROTEIN YRAN"/>
    <property type="match status" value="1"/>
</dbReference>
<dbReference type="EMBL" id="SIHI01000006">
    <property type="protein sequence ID" value="TWT52304.1"/>
    <property type="molecule type" value="Genomic_DNA"/>
</dbReference>
<dbReference type="SUPFAM" id="SSF52980">
    <property type="entry name" value="Restriction endonuclease-like"/>
    <property type="match status" value="1"/>
</dbReference>
<dbReference type="NCBIfam" id="TIGR00252">
    <property type="entry name" value="YraN family protein"/>
    <property type="match status" value="1"/>
</dbReference>
<dbReference type="PANTHER" id="PTHR34039:SF1">
    <property type="entry name" value="UPF0102 PROTEIN YRAN"/>
    <property type="match status" value="1"/>
</dbReference>
<evidence type="ECO:0000313" key="3">
    <source>
        <dbReference type="EMBL" id="TWT52304.1"/>
    </source>
</evidence>
<dbReference type="Pfam" id="PF02021">
    <property type="entry name" value="UPF0102"/>
    <property type="match status" value="1"/>
</dbReference>
<evidence type="ECO:0000256" key="1">
    <source>
        <dbReference type="ARBA" id="ARBA00006738"/>
    </source>
</evidence>
<dbReference type="NCBIfam" id="NF009154">
    <property type="entry name" value="PRK12497.3-3"/>
    <property type="match status" value="1"/>
</dbReference>
<sequence length="127" mass="14678">MKRGWLNRLFGNHGERIAARFLKQKGYRILRRQARGPFGEIDLIAKDADTIIFVEVKTRKSSVRGHPSEAVTYQKQRQISRAALAWLKKNNLLEHRCRFDVIAILHAPGEQPQIKHIIHAFEGTERG</sequence>
<evidence type="ECO:0000313" key="4">
    <source>
        <dbReference type="Proteomes" id="UP000317243"/>
    </source>
</evidence>
<proteinExistence type="inferred from homology"/>
<dbReference type="HAMAP" id="MF_00048">
    <property type="entry name" value="UPF0102"/>
    <property type="match status" value="1"/>
</dbReference>
<dbReference type="InterPro" id="IPR011335">
    <property type="entry name" value="Restrct_endonuc-II-like"/>
</dbReference>
<protein>
    <recommendedName>
        <fullName evidence="2">UPF0102 protein KOR42_29900</fullName>
    </recommendedName>
</protein>
<dbReference type="RefSeq" id="WP_146510487.1">
    <property type="nucleotide sequence ID" value="NZ_SIHI01000006.1"/>
</dbReference>
<dbReference type="AlphaFoldDB" id="A0A5C5WNA6"/>
<comment type="caution">
    <text evidence="3">The sequence shown here is derived from an EMBL/GenBank/DDBJ whole genome shotgun (WGS) entry which is preliminary data.</text>
</comment>
<dbReference type="InterPro" id="IPR003509">
    <property type="entry name" value="UPF0102_YraN-like"/>
</dbReference>
<dbReference type="InterPro" id="IPR011856">
    <property type="entry name" value="tRNA_endonuc-like_dom_sf"/>
</dbReference>
<dbReference type="CDD" id="cd20736">
    <property type="entry name" value="PoNe_Nuclease"/>
    <property type="match status" value="1"/>
</dbReference>
<evidence type="ECO:0000256" key="2">
    <source>
        <dbReference type="HAMAP-Rule" id="MF_00048"/>
    </source>
</evidence>
<dbReference type="NCBIfam" id="NF009150">
    <property type="entry name" value="PRK12497.1-3"/>
    <property type="match status" value="1"/>
</dbReference>
<reference evidence="3 4" key="1">
    <citation type="submission" date="2019-02" db="EMBL/GenBank/DDBJ databases">
        <title>Deep-cultivation of Planctomycetes and their phenomic and genomic characterization uncovers novel biology.</title>
        <authorList>
            <person name="Wiegand S."/>
            <person name="Jogler M."/>
            <person name="Boedeker C."/>
            <person name="Pinto D."/>
            <person name="Vollmers J."/>
            <person name="Rivas-Marin E."/>
            <person name="Kohn T."/>
            <person name="Peeters S.H."/>
            <person name="Heuer A."/>
            <person name="Rast P."/>
            <person name="Oberbeckmann S."/>
            <person name="Bunk B."/>
            <person name="Jeske O."/>
            <person name="Meyerdierks A."/>
            <person name="Storesund J.E."/>
            <person name="Kallscheuer N."/>
            <person name="Luecker S."/>
            <person name="Lage O.M."/>
            <person name="Pohl T."/>
            <person name="Merkel B.J."/>
            <person name="Hornburger P."/>
            <person name="Mueller R.-W."/>
            <person name="Bruemmer F."/>
            <person name="Labrenz M."/>
            <person name="Spormann A.M."/>
            <person name="Op Den Camp H."/>
            <person name="Overmann J."/>
            <person name="Amann R."/>
            <person name="Jetten M.S.M."/>
            <person name="Mascher T."/>
            <person name="Medema M.H."/>
            <person name="Devos D.P."/>
            <person name="Kaster A.-K."/>
            <person name="Ovreas L."/>
            <person name="Rohde M."/>
            <person name="Galperin M.Y."/>
            <person name="Jogler C."/>
        </authorList>
    </citation>
    <scope>NUCLEOTIDE SEQUENCE [LARGE SCALE GENOMIC DNA]</scope>
    <source>
        <strain evidence="3 4">KOR42</strain>
    </source>
</reference>
<dbReference type="GO" id="GO:0003676">
    <property type="term" value="F:nucleic acid binding"/>
    <property type="evidence" value="ECO:0007669"/>
    <property type="project" value="InterPro"/>
</dbReference>
<organism evidence="3 4">
    <name type="scientific">Thalassoglobus neptunius</name>
    <dbReference type="NCBI Taxonomy" id="1938619"/>
    <lineage>
        <taxon>Bacteria</taxon>
        <taxon>Pseudomonadati</taxon>
        <taxon>Planctomycetota</taxon>
        <taxon>Planctomycetia</taxon>
        <taxon>Planctomycetales</taxon>
        <taxon>Planctomycetaceae</taxon>
        <taxon>Thalassoglobus</taxon>
    </lineage>
</organism>
<dbReference type="OrthoDB" id="9802516at2"/>